<reference evidence="2 3" key="1">
    <citation type="journal article" date="2004" name="Proc. Natl. Acad. Sci. U.S.A.">
        <title>Structural flexibility in the Burkholderia mallei genome.</title>
        <authorList>
            <person name="Nierman W.C."/>
            <person name="DeShazer D."/>
            <person name="Kim H.S."/>
            <person name="Tettelin H."/>
            <person name="Nelson K.E."/>
            <person name="Feldblyum T."/>
            <person name="Ulrich R.L."/>
            <person name="Ronning C.M."/>
            <person name="Brinkac L.M."/>
            <person name="Daugherty S.C."/>
            <person name="Davidsen T.D."/>
            <person name="Deboy R.T."/>
            <person name="Dimitrov G."/>
            <person name="Dodson R.J."/>
            <person name="Durkin A.S."/>
            <person name="Gwinn M.L."/>
            <person name="Haft D.H."/>
            <person name="Khouri H."/>
            <person name="Kolonay J.F."/>
            <person name="Madupu R."/>
            <person name="Mohammoud Y."/>
            <person name="Nelson W.C."/>
            <person name="Radune D."/>
            <person name="Romero C.M."/>
            <person name="Sarria S."/>
            <person name="Selengut J."/>
            <person name="Shamblin C."/>
            <person name="Sullivan S.A."/>
            <person name="White O."/>
            <person name="Yu Y."/>
            <person name="Zafar N."/>
            <person name="Zhou L."/>
            <person name="Fraser C.M."/>
        </authorList>
    </citation>
    <scope>NUCLEOTIDE SEQUENCE [LARGE SCALE GENOMIC DNA]</scope>
    <source>
        <strain evidence="2 3">ATCC 23344</strain>
    </source>
</reference>
<dbReference type="eggNOG" id="COG3317">
    <property type="taxonomic scope" value="Bacteria"/>
</dbReference>
<dbReference type="AlphaFoldDB" id="A0A0H2WH47"/>
<evidence type="ECO:0000313" key="3">
    <source>
        <dbReference type="Proteomes" id="UP000006693"/>
    </source>
</evidence>
<gene>
    <name evidence="2" type="ordered locus">BMA1080</name>
</gene>
<name>A0A0H2WH47_BURMA</name>
<organism evidence="2 3">
    <name type="scientific">Burkholderia mallei (strain ATCC 23344)</name>
    <dbReference type="NCBI Taxonomy" id="243160"/>
    <lineage>
        <taxon>Bacteria</taxon>
        <taxon>Pseudomonadati</taxon>
        <taxon>Pseudomonadota</taxon>
        <taxon>Betaproteobacteria</taxon>
        <taxon>Burkholderiales</taxon>
        <taxon>Burkholderiaceae</taxon>
        <taxon>Burkholderia</taxon>
        <taxon>pseudomallei group</taxon>
    </lineage>
</organism>
<dbReference type="InterPro" id="IPR010653">
    <property type="entry name" value="NlpB/DapX"/>
</dbReference>
<keyword evidence="3" id="KW-1185">Reference proteome</keyword>
<accession>A0A0H2WH47</accession>
<evidence type="ECO:0000313" key="2">
    <source>
        <dbReference type="EMBL" id="AAU48830.1"/>
    </source>
</evidence>
<dbReference type="InterPro" id="IPR042268">
    <property type="entry name" value="BamC_C"/>
</dbReference>
<dbReference type="EMBL" id="CP000010">
    <property type="protein sequence ID" value="AAU48830.1"/>
    <property type="molecule type" value="Genomic_DNA"/>
</dbReference>
<proteinExistence type="predicted"/>
<dbReference type="KEGG" id="bma:BMA1080"/>
<sequence length="410" mass="44751">MTLWKDSQNMTDLRLTKRFAALLATGAFVAGCSSPSPTKIDYKSDSKSKEVSLAVPPNMLDETPDQRSLPPQGGATSLSSLQQVQQAAPPTDSVAPAVPGMHIQRDGTESWLVIDDKAPAQIWPQVRRFWQEQGFLLVVEQRDKGVMETDWNETHPQINDGLIRGVISKAMGNSYVTAERNKYRTRLDAAPNGGTYVFISQKGMREALTGANNDSSKWEPKPNDPGLETEYLKRLMAVIAQNDARVKAAGVPITDDAAPSRAKASSNKSKEAAAAIAAKNVASASTSSAPSGASVPDVPPEVTLAEPYDRSWLHVGLALDRANFTVDDRDRTKGLYYVRYVDPKDLSVEEQGFWSQLFHGKKEKKAKQYLVNVKAVTEGETRIAVVDDKGNVDASAPARQIMSLLVNQLR</sequence>
<dbReference type="Proteomes" id="UP000006693">
    <property type="component" value="Chromosome 1"/>
</dbReference>
<dbReference type="PROSITE" id="PS51257">
    <property type="entry name" value="PROKAR_LIPOPROTEIN"/>
    <property type="match status" value="1"/>
</dbReference>
<protein>
    <submittedName>
        <fullName evidence="2">Lipoprotein, putative</fullName>
    </submittedName>
</protein>
<dbReference type="HOGENOM" id="CLU_056157_0_0_4"/>
<evidence type="ECO:0000256" key="1">
    <source>
        <dbReference type="SAM" id="MobiDB-lite"/>
    </source>
</evidence>
<dbReference type="Gene3D" id="3.30.310.170">
    <property type="entry name" value="Outer membrane protein assembly factor BamC"/>
    <property type="match status" value="1"/>
</dbReference>
<dbReference type="Pfam" id="PF06804">
    <property type="entry name" value="Lipoprotein_18"/>
    <property type="match status" value="2"/>
</dbReference>
<dbReference type="PATRIC" id="fig|243160.12.peg.1114"/>
<keyword evidence="2" id="KW-0449">Lipoprotein</keyword>
<feature type="compositionally biased region" description="Low complexity" evidence="1">
    <location>
        <begin position="77"/>
        <end position="86"/>
    </location>
</feature>
<feature type="region of interest" description="Disordered" evidence="1">
    <location>
        <begin position="57"/>
        <end position="97"/>
    </location>
</feature>